<reference evidence="3 4" key="1">
    <citation type="submission" date="2013-08" db="EMBL/GenBank/DDBJ databases">
        <authorList>
            <consortium name="DOE Joint Genome Institute"/>
            <person name="Eisen J."/>
            <person name="Huntemann M."/>
            <person name="Han J."/>
            <person name="Chen A."/>
            <person name="Kyrpides N."/>
            <person name="Mavromatis K."/>
            <person name="Markowitz V."/>
            <person name="Palaniappan K."/>
            <person name="Ivanova N."/>
            <person name="Schaumberg A."/>
            <person name="Pati A."/>
            <person name="Liolios K."/>
            <person name="Nordberg H.P."/>
            <person name="Cantor M.N."/>
            <person name="Hua S.X."/>
            <person name="Woyke T."/>
        </authorList>
    </citation>
    <scope>NUCLEOTIDE SEQUENCE [LARGE SCALE GENOMIC DNA]</scope>
    <source>
        <strain evidence="3 4">DSM 2278</strain>
    </source>
</reference>
<dbReference type="Proteomes" id="UP000019483">
    <property type="component" value="Unassembled WGS sequence"/>
</dbReference>
<evidence type="ECO:0000256" key="1">
    <source>
        <dbReference type="SAM" id="MobiDB-lite"/>
    </source>
</evidence>
<keyword evidence="2" id="KW-0812">Transmembrane</keyword>
<dbReference type="Pfam" id="PF24334">
    <property type="entry name" value="DUF7502"/>
    <property type="match status" value="1"/>
</dbReference>
<accession>W9DZU0</accession>
<evidence type="ECO:0000256" key="2">
    <source>
        <dbReference type="SAM" id="Phobius"/>
    </source>
</evidence>
<proteinExistence type="predicted"/>
<dbReference type="RefSeq" id="WP_023846339.1">
    <property type="nucleotide sequence ID" value="NZ_AZAJ01000001.1"/>
</dbReference>
<dbReference type="STRING" id="1090322.MettiDRAFT_2701"/>
<protein>
    <submittedName>
        <fullName evidence="3">Uncharacterized protein</fullName>
    </submittedName>
</protein>
<organism evidence="3 4">
    <name type="scientific">Methanolobus tindarius DSM 2278</name>
    <dbReference type="NCBI Taxonomy" id="1090322"/>
    <lineage>
        <taxon>Archaea</taxon>
        <taxon>Methanobacteriati</taxon>
        <taxon>Methanobacteriota</taxon>
        <taxon>Stenosarchaea group</taxon>
        <taxon>Methanomicrobia</taxon>
        <taxon>Methanosarcinales</taxon>
        <taxon>Methanosarcinaceae</taxon>
        <taxon>Methanolobus</taxon>
    </lineage>
</organism>
<feature type="transmembrane region" description="Helical" evidence="2">
    <location>
        <begin position="154"/>
        <end position="172"/>
    </location>
</feature>
<dbReference type="OrthoDB" id="121746at2157"/>
<dbReference type="InterPro" id="IPR055925">
    <property type="entry name" value="DUF7502"/>
</dbReference>
<feature type="region of interest" description="Disordered" evidence="1">
    <location>
        <begin position="246"/>
        <end position="274"/>
    </location>
</feature>
<evidence type="ECO:0000313" key="4">
    <source>
        <dbReference type="Proteomes" id="UP000019483"/>
    </source>
</evidence>
<name>W9DZU0_METTI</name>
<feature type="transmembrane region" description="Helical" evidence="2">
    <location>
        <begin position="64"/>
        <end position="90"/>
    </location>
</feature>
<comment type="caution">
    <text evidence="3">The sequence shown here is derived from an EMBL/GenBank/DDBJ whole genome shotgun (WGS) entry which is preliminary data.</text>
</comment>
<dbReference type="EMBL" id="AZAJ01000001">
    <property type="protein sequence ID" value="ETA69207.1"/>
    <property type="molecule type" value="Genomic_DNA"/>
</dbReference>
<keyword evidence="2" id="KW-1133">Transmembrane helix</keyword>
<evidence type="ECO:0000313" key="3">
    <source>
        <dbReference type="EMBL" id="ETA69207.1"/>
    </source>
</evidence>
<keyword evidence="4" id="KW-1185">Reference proteome</keyword>
<feature type="transmembrane region" description="Helical" evidence="2">
    <location>
        <begin position="21"/>
        <end position="44"/>
    </location>
</feature>
<sequence>MDTDVRSFVKKQEAALKKYRRLYKILDFFGTAIILYLLLFYFRMDQVFPYLSSFEVRAGTFYDILGISIAFETLALSFVAAFFSLIITVIRHLRDDKTKAIPLIEKKNPELHEKLRTAYDNANEGNLIVADLLSSVSSKIAVIASSALLIKGKLVIGVVLILVSSTTTVYVVDHDVRTNLFDQSELGDVVDSIPGIGNGDDTSSGDDIFVFDDEGSDEDSNSLTENLTGDTAIIIEDGKEVDLTLPAGSGVGFSEGNESEESDTDFDQSSPYERSIISSQTYDEELPDGYETIIREYFEALAEAD</sequence>
<feature type="compositionally biased region" description="Acidic residues" evidence="1">
    <location>
        <begin position="257"/>
        <end position="266"/>
    </location>
</feature>
<keyword evidence="2" id="KW-0472">Membrane</keyword>
<dbReference type="AlphaFoldDB" id="W9DZU0"/>
<gene>
    <name evidence="3" type="ORF">MettiDRAFT_2701</name>
</gene>